<evidence type="ECO:0000313" key="3">
    <source>
        <dbReference type="Ensembl" id="ENSSFAP00005020238.1"/>
    </source>
</evidence>
<proteinExistence type="predicted"/>
<feature type="domain" description="EH" evidence="2">
    <location>
        <begin position="361"/>
        <end position="452"/>
    </location>
</feature>
<dbReference type="SUPFAM" id="SSF47473">
    <property type="entry name" value="EF-hand"/>
    <property type="match status" value="1"/>
</dbReference>
<reference evidence="3" key="1">
    <citation type="submission" date="2019-06" db="EMBL/GenBank/DDBJ databases">
        <authorList>
            <consortium name="Wellcome Sanger Institute Data Sharing"/>
        </authorList>
    </citation>
    <scope>NUCLEOTIDE SEQUENCE [LARGE SCALE GENOMIC DNA]</scope>
</reference>
<feature type="compositionally biased region" description="Low complexity" evidence="1">
    <location>
        <begin position="922"/>
        <end position="931"/>
    </location>
</feature>
<name>A0A672GN64_SALFA</name>
<dbReference type="InterPro" id="IPR059024">
    <property type="entry name" value="SYNRG_C"/>
</dbReference>
<evidence type="ECO:0000256" key="1">
    <source>
        <dbReference type="SAM" id="MobiDB-lite"/>
    </source>
</evidence>
<evidence type="ECO:0000259" key="2">
    <source>
        <dbReference type="PROSITE" id="PS50031"/>
    </source>
</evidence>
<feature type="region of interest" description="Disordered" evidence="1">
    <location>
        <begin position="1"/>
        <end position="23"/>
    </location>
</feature>
<dbReference type="InterPro" id="IPR039656">
    <property type="entry name" value="SYNRG"/>
</dbReference>
<dbReference type="InterPro" id="IPR011992">
    <property type="entry name" value="EF-hand-dom_pair"/>
</dbReference>
<organism evidence="3 4">
    <name type="scientific">Salarias fasciatus</name>
    <name type="common">Jewelled blenny</name>
    <name type="synonym">Blennius fasciatus</name>
    <dbReference type="NCBI Taxonomy" id="181472"/>
    <lineage>
        <taxon>Eukaryota</taxon>
        <taxon>Metazoa</taxon>
        <taxon>Chordata</taxon>
        <taxon>Craniata</taxon>
        <taxon>Vertebrata</taxon>
        <taxon>Euteleostomi</taxon>
        <taxon>Actinopterygii</taxon>
        <taxon>Neopterygii</taxon>
        <taxon>Teleostei</taxon>
        <taxon>Neoteleostei</taxon>
        <taxon>Acanthomorphata</taxon>
        <taxon>Ovalentaria</taxon>
        <taxon>Blenniimorphae</taxon>
        <taxon>Blenniiformes</taxon>
        <taxon>Blennioidei</taxon>
        <taxon>Blenniidae</taxon>
        <taxon>Salariinae</taxon>
        <taxon>Salarias</taxon>
    </lineage>
</organism>
<feature type="compositionally biased region" description="Low complexity" evidence="1">
    <location>
        <begin position="211"/>
        <end position="223"/>
    </location>
</feature>
<dbReference type="PANTHER" id="PTHR15463">
    <property type="entry name" value="AP1 GAMMA SUBUNIT BINDING PROTEIN 1"/>
    <property type="match status" value="1"/>
</dbReference>
<feature type="compositionally biased region" description="Low complexity" evidence="1">
    <location>
        <begin position="159"/>
        <end position="184"/>
    </location>
</feature>
<feature type="compositionally biased region" description="Polar residues" evidence="1">
    <location>
        <begin position="224"/>
        <end position="234"/>
    </location>
</feature>
<gene>
    <name evidence="3" type="primary">synrg</name>
</gene>
<accession>A0A672GN64</accession>
<feature type="region of interest" description="Disordered" evidence="1">
    <location>
        <begin position="319"/>
        <end position="345"/>
    </location>
</feature>
<feature type="compositionally biased region" description="Basic and acidic residues" evidence="1">
    <location>
        <begin position="908"/>
        <end position="918"/>
    </location>
</feature>
<dbReference type="Gene3D" id="1.10.238.10">
    <property type="entry name" value="EF-hand"/>
    <property type="match status" value="1"/>
</dbReference>
<feature type="compositionally biased region" description="Basic and acidic residues" evidence="1">
    <location>
        <begin position="107"/>
        <end position="120"/>
    </location>
</feature>
<dbReference type="PROSITE" id="PS50031">
    <property type="entry name" value="EH"/>
    <property type="match status" value="1"/>
</dbReference>
<feature type="compositionally biased region" description="Polar residues" evidence="1">
    <location>
        <begin position="242"/>
        <end position="253"/>
    </location>
</feature>
<protein>
    <recommendedName>
        <fullName evidence="2">EH domain-containing protein</fullName>
    </recommendedName>
</protein>
<feature type="region of interest" description="Disordered" evidence="1">
    <location>
        <begin position="107"/>
        <end position="255"/>
    </location>
</feature>
<feature type="compositionally biased region" description="Low complexity" evidence="1">
    <location>
        <begin position="12"/>
        <end position="23"/>
    </location>
</feature>
<reference evidence="3" key="2">
    <citation type="submission" date="2025-08" db="UniProtKB">
        <authorList>
            <consortium name="Ensembl"/>
        </authorList>
    </citation>
    <scope>IDENTIFICATION</scope>
</reference>
<evidence type="ECO:0000313" key="4">
    <source>
        <dbReference type="Proteomes" id="UP000472267"/>
    </source>
</evidence>
<dbReference type="Pfam" id="PF25999">
    <property type="entry name" value="SYNRG_C"/>
    <property type="match status" value="1"/>
</dbReference>
<feature type="compositionally biased region" description="Low complexity" evidence="1">
    <location>
        <begin position="651"/>
        <end position="672"/>
    </location>
</feature>
<dbReference type="PANTHER" id="PTHR15463:SF2">
    <property type="entry name" value="SYNERGIN GAMMA"/>
    <property type="match status" value="1"/>
</dbReference>
<feature type="region of interest" description="Disordered" evidence="1">
    <location>
        <begin position="650"/>
        <end position="674"/>
    </location>
</feature>
<keyword evidence="4" id="KW-1185">Reference proteome</keyword>
<feature type="region of interest" description="Disordered" evidence="1">
    <location>
        <begin position="821"/>
        <end position="840"/>
    </location>
</feature>
<dbReference type="Proteomes" id="UP000472267">
    <property type="component" value="Chromosome 14"/>
</dbReference>
<dbReference type="Pfam" id="PF12763">
    <property type="entry name" value="EH"/>
    <property type="match status" value="1"/>
</dbReference>
<feature type="region of interest" description="Disordered" evidence="1">
    <location>
        <begin position="908"/>
        <end position="1028"/>
    </location>
</feature>
<feature type="compositionally biased region" description="Low complexity" evidence="1">
    <location>
        <begin position="1001"/>
        <end position="1016"/>
    </location>
</feature>
<feature type="compositionally biased region" description="Basic and acidic residues" evidence="1">
    <location>
        <begin position="131"/>
        <end position="142"/>
    </location>
</feature>
<dbReference type="GO" id="GO:0030130">
    <property type="term" value="C:clathrin coat of trans-Golgi network vesicle"/>
    <property type="evidence" value="ECO:0007669"/>
    <property type="project" value="TreeGrafter"/>
</dbReference>
<reference evidence="3" key="3">
    <citation type="submission" date="2025-09" db="UniProtKB">
        <authorList>
            <consortium name="Ensembl"/>
        </authorList>
    </citation>
    <scope>IDENTIFICATION</scope>
</reference>
<feature type="region of interest" description="Disordered" evidence="1">
    <location>
        <begin position="1063"/>
        <end position="1099"/>
    </location>
</feature>
<dbReference type="CDD" id="cd00052">
    <property type="entry name" value="EH"/>
    <property type="match status" value="1"/>
</dbReference>
<feature type="region of interest" description="Disordered" evidence="1">
    <location>
        <begin position="866"/>
        <end position="889"/>
    </location>
</feature>
<dbReference type="Ensembl" id="ENSSFAT00005021035.1">
    <property type="protein sequence ID" value="ENSSFAP00005020238.1"/>
    <property type="gene ID" value="ENSSFAG00005010509.1"/>
</dbReference>
<sequence length="1299" mass="137735">TRPSVVPRGPPQQQQQQQQQQGFPMVPVMQPNMQGMMGMNFGGQMPPGAIPMQGGMAIGMQTPGMQFLGQPQFMGMRPAGPQYTADIQKQMAEEHQKRLEQQQKMLEEDRKRRQFEEQKQKLRLLSSVKPKTGEKSRDDALEAIKGNLDGFSRDAKMHPTPSSQSKKQDSSPSHPSVSTHSLPPALSEDKDEFSDFQGPLDGPAPFPPPSSSSSSSAALGLSSQADAQPLSSAPRTAFPHSAVSTSSQSTFQGPSLEEKLFSSCDLTADKMAHISFKTKQSLAGMAPRAKVSAQFQPSSKARNWAAAPKDLSSVFATEKPPECAAPAPSRPPPPQPGGDSGVGVYPQQEHIQPMLPAWVYNDSLVPEMFKKVLEFTMTPAGIDTAKLYPILMSSGLPREALGQIWASANRTTPGMLTKEELYTVLALIGVAQSGLPAMNVEILGQFPSPPVPNLPALALALAPVLPQQPMMAQPPVSMAMAMPTPAPPVMAITFPPAQANKTEDDDFQDFQEAPKLGTGEQGFADFQGESGASFPTLCLCSMPAMLTPVSGSSSASAASSDKYAVFKQLSADQPAESAPAPSDIGDKYSVFRQLEQPADKKPVGEGFADFKSVSADDGFTDFKTADSVSPLDPSDQAKIFQPAFSSAFPNSQSLQQLPQQQQQQPAVSLSQPKNPLNMADLDLFSSMAPTVSAATETKSSSFPSVSVPPSAVLLPGGAKPPGGGTDDFGDFTLFGSSSDATPAPAAAGGAVTAPQDDFADFMAFGSSGGDGGGSFSSLKSDTDDFADFQSSKFCTALGASEKTLVDKVSAFKQGKEDSASVKSLDLPSIGGSSVGKDDSEDALSVQLDMKLSDMGGDLKHVMSDSSLDLPGLSAHQPPATEGDDMKFDPFGTSALSTLASYDWSEREEGVAGEVRRPQGPDAASLPSLAPAQRKELTFGSSENVAGGPAAKTSGSLPAADAPPARGFEAFADFGSGHRGGGGDDEDDFGDFASTVSEKSDSPAAAAEAGSEGNQSEAPDDFGAFQGDKPKFEKSDFLKASAQAKVKSSEEMIKNELATFDLSVQGSHKRSHSLGEKEIGRSPPSPAPEQPFRDRSNTLSEKPALPVIRDKYKDLTGEVEESERYAYEWQRCLESALEVITKANNTLNGISSSSVCTEVIQSAQGMEYLLGVVEVYRVTRRVELGIKATAVCSEKLQQLLKDISRVWNNLIGFMSLAKLAPDDSSLDFSSCILRHGIKNAKELACGVCLLNVDARSKAFNSETDNFKLLYGGHQYHASCANFWINCVEPKPPGLILPDLL</sequence>
<dbReference type="InterPro" id="IPR000261">
    <property type="entry name" value="EH_dom"/>
</dbReference>